<evidence type="ECO:0000313" key="3">
    <source>
        <dbReference type="EMBL" id="KAL1586258.1"/>
    </source>
</evidence>
<feature type="compositionally biased region" description="Basic residues" evidence="1">
    <location>
        <begin position="486"/>
        <end position="497"/>
    </location>
</feature>
<dbReference type="InterPro" id="IPR051642">
    <property type="entry name" value="SWI6-like"/>
</dbReference>
<feature type="compositionally biased region" description="Basic and acidic residues" evidence="1">
    <location>
        <begin position="16"/>
        <end position="25"/>
    </location>
</feature>
<reference evidence="3 4" key="1">
    <citation type="journal article" date="2020" name="Microbiol. Resour. Announc.">
        <title>Draft Genome Sequence of a Cladosporium Species Isolated from the Mesophotic Ascidian Didemnum maculosum.</title>
        <authorList>
            <person name="Gioti A."/>
            <person name="Siaperas R."/>
            <person name="Nikolaivits E."/>
            <person name="Le Goff G."/>
            <person name="Ouazzani J."/>
            <person name="Kotoulas G."/>
            <person name="Topakas E."/>
        </authorList>
    </citation>
    <scope>NUCLEOTIDE SEQUENCE [LARGE SCALE GENOMIC DNA]</scope>
    <source>
        <strain evidence="3 4">TM138-S3</strain>
    </source>
</reference>
<gene>
    <name evidence="3" type="ORF">WHR41_05486</name>
</gene>
<dbReference type="PROSITE" id="PS51299">
    <property type="entry name" value="HTH_APSES"/>
    <property type="match status" value="1"/>
</dbReference>
<protein>
    <recommendedName>
        <fullName evidence="2">HTH APSES-type domain-containing protein</fullName>
    </recommendedName>
</protein>
<feature type="compositionally biased region" description="Low complexity" evidence="1">
    <location>
        <begin position="460"/>
        <end position="471"/>
    </location>
</feature>
<dbReference type="Gene3D" id="3.10.260.10">
    <property type="entry name" value="Transcription regulator HTH, APSES-type DNA-binding domain"/>
    <property type="match status" value="1"/>
</dbReference>
<organism evidence="3 4">
    <name type="scientific">Cladosporium halotolerans</name>
    <dbReference type="NCBI Taxonomy" id="1052096"/>
    <lineage>
        <taxon>Eukaryota</taxon>
        <taxon>Fungi</taxon>
        <taxon>Dikarya</taxon>
        <taxon>Ascomycota</taxon>
        <taxon>Pezizomycotina</taxon>
        <taxon>Dothideomycetes</taxon>
        <taxon>Dothideomycetidae</taxon>
        <taxon>Cladosporiales</taxon>
        <taxon>Cladosporiaceae</taxon>
        <taxon>Cladosporium</taxon>
    </lineage>
</organism>
<dbReference type="GO" id="GO:0003677">
    <property type="term" value="F:DNA binding"/>
    <property type="evidence" value="ECO:0007669"/>
    <property type="project" value="InterPro"/>
</dbReference>
<dbReference type="SUPFAM" id="SSF54616">
    <property type="entry name" value="DNA-binding domain of Mlu1-box binding protein MBP1"/>
    <property type="match status" value="1"/>
</dbReference>
<dbReference type="GO" id="GO:0033309">
    <property type="term" value="C:SBF transcription complex"/>
    <property type="evidence" value="ECO:0007669"/>
    <property type="project" value="TreeGrafter"/>
</dbReference>
<proteinExistence type="predicted"/>
<dbReference type="EMBL" id="JAAQHG020000015">
    <property type="protein sequence ID" value="KAL1586258.1"/>
    <property type="molecule type" value="Genomic_DNA"/>
</dbReference>
<evidence type="ECO:0000313" key="4">
    <source>
        <dbReference type="Proteomes" id="UP000803884"/>
    </source>
</evidence>
<feature type="region of interest" description="Disordered" evidence="1">
    <location>
        <begin position="1"/>
        <end position="88"/>
    </location>
</feature>
<evidence type="ECO:0000256" key="1">
    <source>
        <dbReference type="SAM" id="MobiDB-lite"/>
    </source>
</evidence>
<feature type="compositionally biased region" description="Polar residues" evidence="1">
    <location>
        <begin position="1"/>
        <end position="10"/>
    </location>
</feature>
<dbReference type="GO" id="GO:0030907">
    <property type="term" value="C:MBF transcription complex"/>
    <property type="evidence" value="ECO:0007669"/>
    <property type="project" value="TreeGrafter"/>
</dbReference>
<accession>A0AB34KN55</accession>
<name>A0AB34KN55_9PEZI</name>
<feature type="region of interest" description="Disordered" evidence="1">
    <location>
        <begin position="299"/>
        <end position="341"/>
    </location>
</feature>
<feature type="domain" description="HTH APSES-type" evidence="2">
    <location>
        <begin position="139"/>
        <end position="259"/>
    </location>
</feature>
<dbReference type="RefSeq" id="XP_069229363.1">
    <property type="nucleotide sequence ID" value="XM_069374091.1"/>
</dbReference>
<feature type="region of interest" description="Disordered" evidence="1">
    <location>
        <begin position="378"/>
        <end position="522"/>
    </location>
</feature>
<dbReference type="Proteomes" id="UP000803884">
    <property type="component" value="Unassembled WGS sequence"/>
</dbReference>
<dbReference type="InterPro" id="IPR036887">
    <property type="entry name" value="HTH_APSES_sf"/>
</dbReference>
<sequence length="547" mass="60257">MAEMTTSDQMRIQRILCHELPDKQNNESASPPPTPASTSNDSTQSYTPFPDTPDSATPNVPPSRRQKTGKDGGLTSPKAPQNPVNYEPTECNAPSLILTFAQRAELTEQHKRFRLSPFDLPRDKIRELPKHIPYTSEKKGFFEKTGREAFEVFQYTFVVPEDPDHKLYTVMWDYQIGLVRITPCFKACGFSKTTPAKALSTNPGLKELCHSITGGALIAQGYWVPFDCARAICLTFCHPIRWALTPVFGHSFVKDCLPPDHVDYKRFKISADIVRKAQSEADIWKSQASRSVTPATEATYNAGGYPAPLPPTSAPASGHDMRPRRDKPAFKLGSPFTQDTKKGYHRQLKDGFDNGDFALSPKSSPSAIYARANTGWTSINGSPSSSSAYQQNDPTESSTHPLKLLTTSRTLPNSPCNSWRDQDGRRSASPAPNDMPLQKAAMGRHYTRKRPTSEREGDLDSAAITDSSSTDGKTSNMDASPLPALPKKRARRAHRVPSYKEEASESSGDDEPAVNDDTMTNASFDTQSAAQVLFDLCRGEFGGRSQA</sequence>
<keyword evidence="4" id="KW-1185">Reference proteome</keyword>
<dbReference type="GO" id="GO:0000981">
    <property type="term" value="F:DNA-binding transcription factor activity, RNA polymerase II-specific"/>
    <property type="evidence" value="ECO:0007669"/>
    <property type="project" value="UniProtKB-ARBA"/>
</dbReference>
<dbReference type="PANTHER" id="PTHR43828:SF5">
    <property type="entry name" value="TRANSCRIPTIONAL REPRESSOR XBP1"/>
    <property type="match status" value="1"/>
</dbReference>
<evidence type="ECO:0000259" key="2">
    <source>
        <dbReference type="PROSITE" id="PS51299"/>
    </source>
</evidence>
<dbReference type="PANTHER" id="PTHR43828">
    <property type="entry name" value="ASPARAGINASE"/>
    <property type="match status" value="1"/>
</dbReference>
<dbReference type="GeneID" id="96006929"/>
<feature type="compositionally biased region" description="Basic and acidic residues" evidence="1">
    <location>
        <begin position="319"/>
        <end position="329"/>
    </location>
</feature>
<dbReference type="InterPro" id="IPR003163">
    <property type="entry name" value="Tscrpt_reg_HTH_APSES-type"/>
</dbReference>
<dbReference type="AlphaFoldDB" id="A0AB34KN55"/>
<feature type="compositionally biased region" description="Polar residues" evidence="1">
    <location>
        <begin position="378"/>
        <end position="419"/>
    </location>
</feature>
<comment type="caution">
    <text evidence="3">The sequence shown here is derived from an EMBL/GenBank/DDBJ whole genome shotgun (WGS) entry which is preliminary data.</text>
</comment>